<accession>A0A7C9NVG1</accession>
<dbReference type="PANTHER" id="PTHR42927:SF1">
    <property type="entry name" value="HELICASE SUPERFAMILY 1 AND 2 DOMAIN-CONTAINING PROTEIN"/>
    <property type="match status" value="1"/>
</dbReference>
<dbReference type="GO" id="GO:0005524">
    <property type="term" value="F:ATP binding"/>
    <property type="evidence" value="ECO:0007669"/>
    <property type="project" value="UniProtKB-KW"/>
</dbReference>
<dbReference type="SUPFAM" id="SSF52540">
    <property type="entry name" value="P-loop containing nucleoside triphosphate hydrolases"/>
    <property type="match status" value="1"/>
</dbReference>
<keyword evidence="2" id="KW-0255">Endonuclease</keyword>
<proteinExistence type="predicted"/>
<dbReference type="InterPro" id="IPR055180">
    <property type="entry name" value="HsdR_RecA-like_helicase_dom_2"/>
</dbReference>
<evidence type="ECO:0000313" key="2">
    <source>
        <dbReference type="EMBL" id="NBI34746.1"/>
    </source>
</evidence>
<dbReference type="PROSITE" id="PS51192">
    <property type="entry name" value="HELICASE_ATP_BIND_1"/>
    <property type="match status" value="1"/>
</dbReference>
<dbReference type="InterPro" id="IPR027417">
    <property type="entry name" value="P-loop_NTPase"/>
</dbReference>
<dbReference type="InterPro" id="IPR014001">
    <property type="entry name" value="Helicase_ATP-bd"/>
</dbReference>
<dbReference type="InterPro" id="IPR040980">
    <property type="entry name" value="SWI2_SNF2"/>
</dbReference>
<dbReference type="EMBL" id="QWKH01000044">
    <property type="protein sequence ID" value="NBI34746.1"/>
    <property type="molecule type" value="Genomic_DNA"/>
</dbReference>
<dbReference type="Pfam" id="PF22679">
    <property type="entry name" value="T1R_D3-like"/>
    <property type="match status" value="1"/>
</dbReference>
<dbReference type="PANTHER" id="PTHR42927">
    <property type="entry name" value="HELICASE SUPERFAMILY 1 AND 2 DOMAIN-CONTAINING PROTEIN"/>
    <property type="match status" value="1"/>
</dbReference>
<keyword evidence="2" id="KW-0378">Hydrolase</keyword>
<dbReference type="Gene3D" id="3.90.1570.50">
    <property type="match status" value="1"/>
</dbReference>
<evidence type="ECO:0000259" key="1">
    <source>
        <dbReference type="PROSITE" id="PS51192"/>
    </source>
</evidence>
<dbReference type="SMART" id="SM00487">
    <property type="entry name" value="DEXDc"/>
    <property type="match status" value="1"/>
</dbReference>
<keyword evidence="2" id="KW-0540">Nuclease</keyword>
<sequence>MNNVDLDEKIGLPLDADEIRDGDGFVEGEAVFIAKKVGGTAEGDFEDDVEAYLGKVGWKTFECERAAAEAAGQPKWAVAQRDYDRALAIKKDSLIEFIKETQPKEWAKVESLYGAKAEKKLLGRVDSILEPHQDSDGLIEVLSKGFDMAPGAHFRLVYFKPANDKNPDLVAKYRANRFEVVRQLAYGNLKSNEFDTVDVVLFLNGLPIVTMELKNNLTGQRTAHAMKQYKEDRDPKEILFQPNRRAIVHFALDSETVEMCTWLKGKSSFFLPFNKGNGMSGGGNPVNAGGYRTEYLYTEVLAPDSLLDIIQRFVRVDYKEDSKRRKVMDKVIFPRYHQLDAVRKLTAHAKEHGPGNNYLIQHSAGSGKSNSIAWLAHHLQSLHDDNDKPVFDTVIVLTDRRNLDSQLSADVDAVGAVQGVVRRIEEKDHSSGLRDAINEGAQIITSTIQKFPYICKETKAQGKSFAVIIDEAHSSQTGRAHAKMKYALADYTVADPEDPTAEDEIVHEVRSQGTLPNLSIFAFTATPKAATLEVFGTKDEEGNPAPFHLYSMKQAIEEGFILDVLENYTVYDTYFKLVKTITDDPQYREAKANKALVNIVRNDKRLLEKRAAIIVEHFVNDVSGELHGKAKAMVVTHSRSSALAYYNAIKDYATSQGYDLGLLVAFSGTLKDGDAEWTESSVNGFPESQTAAEFDKDGHRMIVCANKFQTGFDQPKLCAMYVDKALTGVAAVQTLSRLNRCYPGKRTFILDFVNDWETIRASFASYYEATEIDQVTDPSIIYDTKNRLDRYGVYQQSEVDAVADTWFNDSDEQRKLIRIEGLLAPEVDRWMALEKEDQILFKALLRKFIKTYSFVTQMLKFGDESLHRFFVYAGMLVKKLFIDTSDDVRLRDKVEIEYLRVEDKGTRSISLDSEKLHNGAAIPGAAPEEEKEFLSELVRQMNERFGTDWKDADKLIRAVGDKIMEDDDFVTTAKNNSINEVESIFMDAYTSALIAIINEGGEMADAISRDPNGYEEFLHENLLPYVYKKCRGEK</sequence>
<dbReference type="Pfam" id="PF18766">
    <property type="entry name" value="SWI2_SNF2"/>
    <property type="match status" value="1"/>
</dbReference>
<organism evidence="2">
    <name type="scientific">Muribaculaceae bacterium Z82</name>
    <dbReference type="NCBI Taxonomy" id="2304548"/>
    <lineage>
        <taxon>Bacteria</taxon>
        <taxon>Pseudomonadati</taxon>
        <taxon>Bacteroidota</taxon>
        <taxon>Bacteroidia</taxon>
        <taxon>Bacteroidales</taxon>
        <taxon>Muribaculaceae</taxon>
    </lineage>
</organism>
<dbReference type="InterPro" id="IPR007409">
    <property type="entry name" value="Restrct_endonuc_type1_HsdR_N"/>
</dbReference>
<gene>
    <name evidence="2" type="ORF">D1639_06840</name>
</gene>
<dbReference type="GO" id="GO:0003677">
    <property type="term" value="F:DNA binding"/>
    <property type="evidence" value="ECO:0007669"/>
    <property type="project" value="UniProtKB-KW"/>
</dbReference>
<dbReference type="GO" id="GO:0009307">
    <property type="term" value="P:DNA restriction-modification system"/>
    <property type="evidence" value="ECO:0007669"/>
    <property type="project" value="UniProtKB-KW"/>
</dbReference>
<comment type="caution">
    <text evidence="2">The sequence shown here is derived from an EMBL/GenBank/DDBJ whole genome shotgun (WGS) entry which is preliminary data.</text>
</comment>
<reference evidence="2" key="1">
    <citation type="submission" date="2018-08" db="EMBL/GenBank/DDBJ databases">
        <title>Murine metabolic-syndrome-specific gut microbial biobank.</title>
        <authorList>
            <person name="Liu C."/>
        </authorList>
    </citation>
    <scope>NUCLEOTIDE SEQUENCE [LARGE SCALE GENOMIC DNA]</scope>
    <source>
        <strain evidence="2">Z82</strain>
    </source>
</reference>
<feature type="domain" description="Helicase ATP-binding" evidence="1">
    <location>
        <begin position="349"/>
        <end position="545"/>
    </location>
</feature>
<dbReference type="GO" id="GO:0009035">
    <property type="term" value="F:type I site-specific deoxyribonuclease activity"/>
    <property type="evidence" value="ECO:0007669"/>
    <property type="project" value="UniProtKB-EC"/>
</dbReference>
<protein>
    <submittedName>
        <fullName evidence="2">Type I restriction endonuclease subunit R</fullName>
    </submittedName>
</protein>
<dbReference type="AlphaFoldDB" id="A0A7C9NVG1"/>
<dbReference type="Pfam" id="PF04313">
    <property type="entry name" value="HSDR_N"/>
    <property type="match status" value="1"/>
</dbReference>
<name>A0A7C9NVG1_9BACT</name>
<dbReference type="Gene3D" id="3.40.50.300">
    <property type="entry name" value="P-loop containing nucleotide triphosphate hydrolases"/>
    <property type="match status" value="2"/>
</dbReference>